<keyword evidence="9" id="KW-1185">Reference proteome</keyword>
<dbReference type="GO" id="GO:0016020">
    <property type="term" value="C:membrane"/>
    <property type="evidence" value="ECO:0007669"/>
    <property type="project" value="UniProtKB-SubCell"/>
</dbReference>
<evidence type="ECO:0000256" key="2">
    <source>
        <dbReference type="ARBA" id="ARBA00022692"/>
    </source>
</evidence>
<protein>
    <submittedName>
        <fullName evidence="8">TLC</fullName>
    </submittedName>
</protein>
<dbReference type="SMART" id="SM00724">
    <property type="entry name" value="TLC"/>
    <property type="match status" value="1"/>
</dbReference>
<reference evidence="8" key="1">
    <citation type="submission" date="2022-05" db="EMBL/GenBank/DDBJ databases">
        <title>The Musa troglodytarum L. genome provides insights into the mechanism of non-climacteric behaviour and enrichment of carotenoids.</title>
        <authorList>
            <person name="Wang J."/>
        </authorList>
    </citation>
    <scope>NUCLEOTIDE SEQUENCE</scope>
    <source>
        <tissue evidence="8">Leaf</tissue>
    </source>
</reference>
<sequence length="325" mass="37175">MLQEHRLSWKSRSRFPIIQALGFAPPEAFLCLWSIERQFERWFWEQLELIRWRATSVRSSKSFGLYQFSPALSCAKLLASSVYDLTRKISTVHFKGYDKLSRLQRIEWNNRGFSTFHAIVVAAVSFYLLVVSDLFKSGTQGEFVINRKSFLSDTIFGISLGYFLSDLAMILWHFPSLGGKEYVLHHGLSMFSIFLSLVSGKAHMYILMILLTETTTPFVNLRWYLDLAGQKSSNLYLYNGVALFLGWMVVQLHPVVFFSCKDPIVHLFLHAHISSPSSGEDNISSGVLHSFDSISNFDIDESILVLENTQGHDEDSFQKEARALT</sequence>
<dbReference type="PANTHER" id="PTHR13439:SF0">
    <property type="entry name" value="TOPOISOMERASE I DAMAGE AFFECTED PROTEIN 4"/>
    <property type="match status" value="1"/>
</dbReference>
<feature type="domain" description="TLC" evidence="7">
    <location>
        <begin position="103"/>
        <end position="284"/>
    </location>
</feature>
<evidence type="ECO:0000313" key="8">
    <source>
        <dbReference type="EMBL" id="URD81036.1"/>
    </source>
</evidence>
<dbReference type="OrthoDB" id="10266980at2759"/>
<keyword evidence="3 6" id="KW-1133">Transmembrane helix</keyword>
<evidence type="ECO:0000313" key="9">
    <source>
        <dbReference type="Proteomes" id="UP001055439"/>
    </source>
</evidence>
<feature type="transmembrane region" description="Helical" evidence="6">
    <location>
        <begin position="112"/>
        <end position="135"/>
    </location>
</feature>
<evidence type="ECO:0000256" key="6">
    <source>
        <dbReference type="SAM" id="Phobius"/>
    </source>
</evidence>
<organism evidence="8 9">
    <name type="scientific">Musa troglodytarum</name>
    <name type="common">fe'i banana</name>
    <dbReference type="NCBI Taxonomy" id="320322"/>
    <lineage>
        <taxon>Eukaryota</taxon>
        <taxon>Viridiplantae</taxon>
        <taxon>Streptophyta</taxon>
        <taxon>Embryophyta</taxon>
        <taxon>Tracheophyta</taxon>
        <taxon>Spermatophyta</taxon>
        <taxon>Magnoliopsida</taxon>
        <taxon>Liliopsida</taxon>
        <taxon>Zingiberales</taxon>
        <taxon>Musaceae</taxon>
        <taxon>Musa</taxon>
    </lineage>
</organism>
<dbReference type="GO" id="GO:0005783">
    <property type="term" value="C:endoplasmic reticulum"/>
    <property type="evidence" value="ECO:0007669"/>
    <property type="project" value="TreeGrafter"/>
</dbReference>
<evidence type="ECO:0000256" key="4">
    <source>
        <dbReference type="ARBA" id="ARBA00023136"/>
    </source>
</evidence>
<dbReference type="PANTHER" id="PTHR13439">
    <property type="entry name" value="CT120 PROTEIN"/>
    <property type="match status" value="1"/>
</dbReference>
<evidence type="ECO:0000256" key="1">
    <source>
        <dbReference type="ARBA" id="ARBA00004141"/>
    </source>
</evidence>
<feature type="transmembrane region" description="Helical" evidence="6">
    <location>
        <begin position="155"/>
        <end position="175"/>
    </location>
</feature>
<keyword evidence="4 5" id="KW-0472">Membrane</keyword>
<proteinExistence type="predicted"/>
<keyword evidence="2 5" id="KW-0812">Transmembrane</keyword>
<comment type="subcellular location">
    <subcellularLocation>
        <location evidence="1">Membrane</location>
        <topology evidence="1">Multi-pass membrane protein</topology>
    </subcellularLocation>
</comment>
<accession>A0A9E7EQT8</accession>
<dbReference type="GO" id="GO:0055088">
    <property type="term" value="P:lipid homeostasis"/>
    <property type="evidence" value="ECO:0007669"/>
    <property type="project" value="TreeGrafter"/>
</dbReference>
<dbReference type="Proteomes" id="UP001055439">
    <property type="component" value="Chromosome 10"/>
</dbReference>
<dbReference type="EMBL" id="CP097503">
    <property type="protein sequence ID" value="URD81036.1"/>
    <property type="molecule type" value="Genomic_DNA"/>
</dbReference>
<feature type="transmembrane region" description="Helical" evidence="6">
    <location>
        <begin position="237"/>
        <end position="258"/>
    </location>
</feature>
<dbReference type="InterPro" id="IPR050846">
    <property type="entry name" value="TLCD"/>
</dbReference>
<name>A0A9E7EQT8_9LILI</name>
<dbReference type="Pfam" id="PF03798">
    <property type="entry name" value="TRAM_LAG1_CLN8"/>
    <property type="match status" value="1"/>
</dbReference>
<dbReference type="PROSITE" id="PS50922">
    <property type="entry name" value="TLC"/>
    <property type="match status" value="1"/>
</dbReference>
<dbReference type="InterPro" id="IPR006634">
    <property type="entry name" value="TLC-dom"/>
</dbReference>
<evidence type="ECO:0000259" key="7">
    <source>
        <dbReference type="PROSITE" id="PS50922"/>
    </source>
</evidence>
<dbReference type="AlphaFoldDB" id="A0A9E7EQT8"/>
<gene>
    <name evidence="8" type="ORF">MUK42_18605</name>
</gene>
<evidence type="ECO:0000256" key="5">
    <source>
        <dbReference type="PROSITE-ProRule" id="PRU00205"/>
    </source>
</evidence>
<evidence type="ECO:0000256" key="3">
    <source>
        <dbReference type="ARBA" id="ARBA00022989"/>
    </source>
</evidence>